<comment type="caution">
    <text evidence="1">The sequence shown here is derived from an EMBL/GenBank/DDBJ whole genome shotgun (WGS) entry which is preliminary data.</text>
</comment>
<reference evidence="1" key="2">
    <citation type="journal article" date="2022" name="New Phytol.">
        <title>Evolutionary transition to the ectomycorrhizal habit in the genomes of a hyperdiverse lineage of mushroom-forming fungi.</title>
        <authorList>
            <person name="Looney B."/>
            <person name="Miyauchi S."/>
            <person name="Morin E."/>
            <person name="Drula E."/>
            <person name="Courty P.E."/>
            <person name="Kohler A."/>
            <person name="Kuo A."/>
            <person name="LaButti K."/>
            <person name="Pangilinan J."/>
            <person name="Lipzen A."/>
            <person name="Riley R."/>
            <person name="Andreopoulos W."/>
            <person name="He G."/>
            <person name="Johnson J."/>
            <person name="Nolan M."/>
            <person name="Tritt A."/>
            <person name="Barry K.W."/>
            <person name="Grigoriev I.V."/>
            <person name="Nagy L.G."/>
            <person name="Hibbett D."/>
            <person name="Henrissat B."/>
            <person name="Matheny P.B."/>
            <person name="Labbe J."/>
            <person name="Martin F.M."/>
        </authorList>
    </citation>
    <scope>NUCLEOTIDE SEQUENCE</scope>
    <source>
        <strain evidence="1">HHB10654</strain>
    </source>
</reference>
<proteinExistence type="predicted"/>
<dbReference type="EMBL" id="MU277218">
    <property type="protein sequence ID" value="KAI0060579.1"/>
    <property type="molecule type" value="Genomic_DNA"/>
</dbReference>
<sequence>MSSSSHASHAAGLIALGVCLGVVVVLGVAAALYFGLRARRQRSEASDATRLSRPPHSRRAANSIVPFSFDGTEPRYAHSHAPGENMRVAYQRPDGSWKFSGAEDEFAPATLCDLDLEAQYRKKEEAKEAEKQKKASVHRTPAALDLPDVAPPSYSQIDASPLRP</sequence>
<keyword evidence="2" id="KW-1185">Reference proteome</keyword>
<organism evidence="1 2">
    <name type="scientific">Artomyces pyxidatus</name>
    <dbReference type="NCBI Taxonomy" id="48021"/>
    <lineage>
        <taxon>Eukaryota</taxon>
        <taxon>Fungi</taxon>
        <taxon>Dikarya</taxon>
        <taxon>Basidiomycota</taxon>
        <taxon>Agaricomycotina</taxon>
        <taxon>Agaricomycetes</taxon>
        <taxon>Russulales</taxon>
        <taxon>Auriscalpiaceae</taxon>
        <taxon>Artomyces</taxon>
    </lineage>
</organism>
<dbReference type="Proteomes" id="UP000814140">
    <property type="component" value="Unassembled WGS sequence"/>
</dbReference>
<name>A0ACB8SVF1_9AGAM</name>
<protein>
    <submittedName>
        <fullName evidence="1">Uncharacterized protein</fullName>
    </submittedName>
</protein>
<gene>
    <name evidence="1" type="ORF">BV25DRAFT_1992878</name>
</gene>
<reference evidence="1" key="1">
    <citation type="submission" date="2021-03" db="EMBL/GenBank/DDBJ databases">
        <authorList>
            <consortium name="DOE Joint Genome Institute"/>
            <person name="Ahrendt S."/>
            <person name="Looney B.P."/>
            <person name="Miyauchi S."/>
            <person name="Morin E."/>
            <person name="Drula E."/>
            <person name="Courty P.E."/>
            <person name="Chicoki N."/>
            <person name="Fauchery L."/>
            <person name="Kohler A."/>
            <person name="Kuo A."/>
            <person name="Labutti K."/>
            <person name="Pangilinan J."/>
            <person name="Lipzen A."/>
            <person name="Riley R."/>
            <person name="Andreopoulos W."/>
            <person name="He G."/>
            <person name="Johnson J."/>
            <person name="Barry K.W."/>
            <person name="Grigoriev I.V."/>
            <person name="Nagy L."/>
            <person name="Hibbett D."/>
            <person name="Henrissat B."/>
            <person name="Matheny P.B."/>
            <person name="Labbe J."/>
            <person name="Martin F."/>
        </authorList>
    </citation>
    <scope>NUCLEOTIDE SEQUENCE</scope>
    <source>
        <strain evidence="1">HHB10654</strain>
    </source>
</reference>
<accession>A0ACB8SVF1</accession>
<evidence type="ECO:0000313" key="1">
    <source>
        <dbReference type="EMBL" id="KAI0060579.1"/>
    </source>
</evidence>
<evidence type="ECO:0000313" key="2">
    <source>
        <dbReference type="Proteomes" id="UP000814140"/>
    </source>
</evidence>